<dbReference type="GO" id="GO:0005524">
    <property type="term" value="F:ATP binding"/>
    <property type="evidence" value="ECO:0007669"/>
    <property type="project" value="UniProtKB-UniRule"/>
</dbReference>
<dbReference type="GO" id="GO:0005829">
    <property type="term" value="C:cytosol"/>
    <property type="evidence" value="ECO:0007669"/>
    <property type="project" value="TreeGrafter"/>
</dbReference>
<dbReference type="InterPro" id="IPR003593">
    <property type="entry name" value="AAA+_ATPase"/>
</dbReference>
<keyword evidence="15" id="KW-1185">Reference proteome</keyword>
<keyword evidence="9" id="KW-0413">Isomerase</keyword>
<name>I4B6Y3_TURPD</name>
<dbReference type="Proteomes" id="UP000006048">
    <property type="component" value="Chromosome"/>
</dbReference>
<reference evidence="14 15" key="1">
    <citation type="submission" date="2012-06" db="EMBL/GenBank/DDBJ databases">
        <title>The complete chromosome of genome of Turneriella parva DSM 21527.</title>
        <authorList>
            <consortium name="US DOE Joint Genome Institute (JGI-PGF)"/>
            <person name="Lucas S."/>
            <person name="Han J."/>
            <person name="Lapidus A."/>
            <person name="Bruce D."/>
            <person name="Goodwin L."/>
            <person name="Pitluck S."/>
            <person name="Peters L."/>
            <person name="Kyrpides N."/>
            <person name="Mavromatis K."/>
            <person name="Ivanova N."/>
            <person name="Mikhailova N."/>
            <person name="Chertkov O."/>
            <person name="Detter J.C."/>
            <person name="Tapia R."/>
            <person name="Han C."/>
            <person name="Land M."/>
            <person name="Hauser L."/>
            <person name="Markowitz V."/>
            <person name="Cheng J.-F."/>
            <person name="Hugenholtz P."/>
            <person name="Woyke T."/>
            <person name="Wu D."/>
            <person name="Gronow S."/>
            <person name="Wellnitz S."/>
            <person name="Brambilla E."/>
            <person name="Klenk H.-P."/>
            <person name="Eisen J.A."/>
        </authorList>
    </citation>
    <scope>NUCLEOTIDE SEQUENCE [LARGE SCALE GENOMIC DNA]</scope>
    <source>
        <strain evidence="15">ATCC BAA-1111 / DSM 21527 / NCTC 11395 / H</strain>
    </source>
</reference>
<evidence type="ECO:0000256" key="2">
    <source>
        <dbReference type="ARBA" id="ARBA00022515"/>
    </source>
</evidence>
<keyword evidence="5 12" id="KW-0378">Hydrolase</keyword>
<dbReference type="Pfam" id="PF00772">
    <property type="entry name" value="DnaB"/>
    <property type="match status" value="1"/>
</dbReference>
<evidence type="ECO:0000313" key="14">
    <source>
        <dbReference type="EMBL" id="AFM13040.1"/>
    </source>
</evidence>
<dbReference type="Gene3D" id="1.10.860.10">
    <property type="entry name" value="DNAb Helicase, Chain A"/>
    <property type="match status" value="1"/>
</dbReference>
<evidence type="ECO:0000256" key="3">
    <source>
        <dbReference type="ARBA" id="ARBA00022705"/>
    </source>
</evidence>
<organism evidence="14 15">
    <name type="scientific">Turneriella parva (strain ATCC BAA-1111 / DSM 21527 / NCTC 11395 / H)</name>
    <name type="common">Leptospira parva</name>
    <dbReference type="NCBI Taxonomy" id="869212"/>
    <lineage>
        <taxon>Bacteria</taxon>
        <taxon>Pseudomonadati</taxon>
        <taxon>Spirochaetota</taxon>
        <taxon>Spirochaetia</taxon>
        <taxon>Leptospirales</taxon>
        <taxon>Leptospiraceae</taxon>
        <taxon>Turneriella</taxon>
    </lineage>
</organism>
<feature type="domain" description="SF4 helicase" evidence="13">
    <location>
        <begin position="170"/>
        <end position="445"/>
    </location>
</feature>
<dbReference type="GO" id="GO:0006269">
    <property type="term" value="P:DNA replication, synthesis of primer"/>
    <property type="evidence" value="ECO:0007669"/>
    <property type="project" value="UniProtKB-UniRule"/>
</dbReference>
<dbReference type="PANTHER" id="PTHR30153:SF2">
    <property type="entry name" value="REPLICATIVE DNA HELICASE"/>
    <property type="match status" value="1"/>
</dbReference>
<dbReference type="AlphaFoldDB" id="I4B6Y3"/>
<dbReference type="PROSITE" id="PS51199">
    <property type="entry name" value="SF4_HELICASE"/>
    <property type="match status" value="1"/>
</dbReference>
<dbReference type="OrthoDB" id="9773982at2"/>
<evidence type="ECO:0000256" key="5">
    <source>
        <dbReference type="ARBA" id="ARBA00022801"/>
    </source>
</evidence>
<dbReference type="STRING" id="869212.Turpa_2398"/>
<dbReference type="GO" id="GO:1990077">
    <property type="term" value="C:primosome complex"/>
    <property type="evidence" value="ECO:0007669"/>
    <property type="project" value="UniProtKB-UniRule"/>
</dbReference>
<dbReference type="EMBL" id="CP002959">
    <property type="protein sequence ID" value="AFM13040.1"/>
    <property type="molecule type" value="Genomic_DNA"/>
</dbReference>
<comment type="function">
    <text evidence="12">The main replicative DNA helicase, it participates in initiation and elongation during chromosome replication. Travels ahead of the DNA replisome, separating dsDNA into templates for DNA synthesis. A processive ATP-dependent 5'-3' DNA helicase it has DNA-dependent ATPase activity.</text>
</comment>
<sequence>MQLFDEEAEQVVLGSILQSPSIFEEVAQLIKPEDFYYEPHRLVYEAIQAEIDRGEQPNAILIINALKNKNQLERAGNRAAIMNIASLGVLVGVSTFTEKIRDLALRRRLIINFRELEKKAGDTGFKLDSVLSDTEGALTHLADRYSRGNISHIKESNKEFLEFLKHVRESRDGITGTASGFKKLDELTGGFKPGQMIVIAARPGMGKTTFALNIALNVSMDKSRPKAVAFFSLEMTRLELLLRLLCARAFLDSQKVQKGRISDKEMARLGHTAKEIYETDFYIDDSADLTTWEFKQRARRLGRTLKQQGKELGLIVVDYLQLMTDRDRAQDGRQNEVAAISRAIKLIAKDLGVPILALSQMNRSIEQRGKDPRPQLSDLRESGAIEQDADMVVFIHREHMGKDAPEDKKNLAEIIIGKNRGGPRDNIELAFLSDKSLFTDYEPAIPPQ</sequence>
<keyword evidence="6 12" id="KW-0347">Helicase</keyword>
<dbReference type="KEGG" id="tpx:Turpa_2398"/>
<dbReference type="EC" id="5.6.2.3" evidence="11 12"/>
<dbReference type="PATRIC" id="fig|869212.3.peg.2413"/>
<dbReference type="InterPro" id="IPR007693">
    <property type="entry name" value="DNA_helicase_DnaB-like_N"/>
</dbReference>
<dbReference type="GO" id="GO:0003677">
    <property type="term" value="F:DNA binding"/>
    <property type="evidence" value="ECO:0007669"/>
    <property type="project" value="UniProtKB-UniRule"/>
</dbReference>
<dbReference type="InterPro" id="IPR027417">
    <property type="entry name" value="P-loop_NTPase"/>
</dbReference>
<dbReference type="GO" id="GO:0016887">
    <property type="term" value="F:ATP hydrolysis activity"/>
    <property type="evidence" value="ECO:0007669"/>
    <property type="project" value="RHEA"/>
</dbReference>
<dbReference type="Pfam" id="PF03796">
    <property type="entry name" value="DnaB_C"/>
    <property type="match status" value="1"/>
</dbReference>
<accession>I4B6Y3</accession>
<evidence type="ECO:0000256" key="12">
    <source>
        <dbReference type="RuleBase" id="RU362085"/>
    </source>
</evidence>
<dbReference type="SMART" id="SM00382">
    <property type="entry name" value="AAA"/>
    <property type="match status" value="1"/>
</dbReference>
<evidence type="ECO:0000256" key="6">
    <source>
        <dbReference type="ARBA" id="ARBA00022806"/>
    </source>
</evidence>
<protein>
    <recommendedName>
        <fullName evidence="11 12">Replicative DNA helicase</fullName>
        <ecNumber evidence="11 12">5.6.2.3</ecNumber>
    </recommendedName>
</protein>
<evidence type="ECO:0000256" key="11">
    <source>
        <dbReference type="NCBIfam" id="TIGR00665"/>
    </source>
</evidence>
<dbReference type="PANTHER" id="PTHR30153">
    <property type="entry name" value="REPLICATIVE DNA HELICASE DNAB"/>
    <property type="match status" value="1"/>
</dbReference>
<evidence type="ECO:0000256" key="7">
    <source>
        <dbReference type="ARBA" id="ARBA00022840"/>
    </source>
</evidence>
<evidence type="ECO:0000256" key="8">
    <source>
        <dbReference type="ARBA" id="ARBA00023125"/>
    </source>
</evidence>
<dbReference type="SUPFAM" id="SSF48024">
    <property type="entry name" value="N-terminal domain of DnaB helicase"/>
    <property type="match status" value="1"/>
</dbReference>
<evidence type="ECO:0000256" key="1">
    <source>
        <dbReference type="ARBA" id="ARBA00008428"/>
    </source>
</evidence>
<proteinExistence type="inferred from homology"/>
<dbReference type="HOGENOM" id="CLU_005373_0_2_12"/>
<evidence type="ECO:0000256" key="10">
    <source>
        <dbReference type="ARBA" id="ARBA00048954"/>
    </source>
</evidence>
<dbReference type="InterPro" id="IPR007694">
    <property type="entry name" value="DNA_helicase_DnaB-like_C"/>
</dbReference>
<dbReference type="RefSeq" id="WP_014803546.1">
    <property type="nucleotide sequence ID" value="NC_018020.1"/>
</dbReference>
<keyword evidence="4 12" id="KW-0547">Nucleotide-binding</keyword>
<dbReference type="InterPro" id="IPR007692">
    <property type="entry name" value="DNA_helicase_DnaB"/>
</dbReference>
<comment type="catalytic activity">
    <reaction evidence="10 12">
        <text>ATP + H2O = ADP + phosphate + H(+)</text>
        <dbReference type="Rhea" id="RHEA:13065"/>
        <dbReference type="ChEBI" id="CHEBI:15377"/>
        <dbReference type="ChEBI" id="CHEBI:15378"/>
        <dbReference type="ChEBI" id="CHEBI:30616"/>
        <dbReference type="ChEBI" id="CHEBI:43474"/>
        <dbReference type="ChEBI" id="CHEBI:456216"/>
        <dbReference type="EC" id="5.6.2.3"/>
    </reaction>
</comment>
<keyword evidence="8 12" id="KW-0238">DNA-binding</keyword>
<dbReference type="SUPFAM" id="SSF52540">
    <property type="entry name" value="P-loop containing nucleoside triphosphate hydrolases"/>
    <property type="match status" value="1"/>
</dbReference>
<keyword evidence="7 12" id="KW-0067">ATP-binding</keyword>
<dbReference type="NCBIfam" id="TIGR00665">
    <property type="entry name" value="DnaB"/>
    <property type="match status" value="1"/>
</dbReference>
<dbReference type="CDD" id="cd00984">
    <property type="entry name" value="DnaB_C"/>
    <property type="match status" value="1"/>
</dbReference>
<evidence type="ECO:0000259" key="13">
    <source>
        <dbReference type="PROSITE" id="PS51199"/>
    </source>
</evidence>
<gene>
    <name evidence="14" type="ordered locus">Turpa_2398</name>
</gene>
<dbReference type="InterPro" id="IPR016136">
    <property type="entry name" value="DNA_helicase_N/primase_C"/>
</dbReference>
<evidence type="ECO:0000256" key="4">
    <source>
        <dbReference type="ARBA" id="ARBA00022741"/>
    </source>
</evidence>
<comment type="similarity">
    <text evidence="1 12">Belongs to the helicase family. DnaB subfamily.</text>
</comment>
<dbReference type="InterPro" id="IPR036185">
    <property type="entry name" value="DNA_heli_DnaB-like_N_sf"/>
</dbReference>
<evidence type="ECO:0000256" key="9">
    <source>
        <dbReference type="ARBA" id="ARBA00023235"/>
    </source>
</evidence>
<dbReference type="GO" id="GO:0043139">
    <property type="term" value="F:5'-3' DNA helicase activity"/>
    <property type="evidence" value="ECO:0007669"/>
    <property type="project" value="UniProtKB-EC"/>
</dbReference>
<evidence type="ECO:0000313" key="15">
    <source>
        <dbReference type="Proteomes" id="UP000006048"/>
    </source>
</evidence>
<keyword evidence="2 12" id="KW-0639">Primosome</keyword>
<dbReference type="Gene3D" id="3.40.50.300">
    <property type="entry name" value="P-loop containing nucleotide triphosphate hydrolases"/>
    <property type="match status" value="1"/>
</dbReference>
<keyword evidence="3 12" id="KW-0235">DNA replication</keyword>